<dbReference type="GO" id="GO:0004792">
    <property type="term" value="F:thiosulfate-cyanide sulfurtransferase activity"/>
    <property type="evidence" value="ECO:0007669"/>
    <property type="project" value="InterPro"/>
</dbReference>
<feature type="chain" id="PRO_5003331385" description="Rhodanese domain-containing protein" evidence="1">
    <location>
        <begin position="31"/>
        <end position="396"/>
    </location>
</feature>
<dbReference type="STRING" id="365046.Rta_14940"/>
<reference evidence="4" key="1">
    <citation type="submission" date="2006-01" db="EMBL/GenBank/DDBJ databases">
        <title>Genome of the cyst-dividing bacterium Ramlibacter tataouinensis.</title>
        <authorList>
            <person name="Barakat M."/>
            <person name="Ortet P."/>
            <person name="De Luca G."/>
            <person name="Jourlin-Castelli C."/>
            <person name="Ansaldi M."/>
            <person name="Py B."/>
            <person name="Fichant G."/>
            <person name="Coutinho P."/>
            <person name="Voulhoux R."/>
            <person name="Bastien O."/>
            <person name="Roy S."/>
            <person name="Marechal E."/>
            <person name="Henrissat B."/>
            <person name="Quentin Y."/>
            <person name="Noirot P."/>
            <person name="Filloux A."/>
            <person name="Mejean V."/>
            <person name="DuBow M."/>
            <person name="Barras F."/>
            <person name="Heulin T."/>
        </authorList>
    </citation>
    <scope>NUCLEOTIDE SEQUENCE [LARGE SCALE GENOMIC DNA]</scope>
    <source>
        <strain evidence="4">ATCC BAA-407 / DSM 14655 / LMG 21543 / TTB310</strain>
    </source>
</reference>
<dbReference type="CDD" id="cd00158">
    <property type="entry name" value="RHOD"/>
    <property type="match status" value="1"/>
</dbReference>
<dbReference type="InterPro" id="IPR001307">
    <property type="entry name" value="Thiosulphate_STrfase_CS"/>
</dbReference>
<evidence type="ECO:0000256" key="1">
    <source>
        <dbReference type="SAM" id="SignalP"/>
    </source>
</evidence>
<dbReference type="eggNOG" id="COG0607">
    <property type="taxonomic scope" value="Bacteria"/>
</dbReference>
<evidence type="ECO:0000259" key="2">
    <source>
        <dbReference type="PROSITE" id="PS50206"/>
    </source>
</evidence>
<organism evidence="3 4">
    <name type="scientific">Ramlibacter tataouinensis (strain ATCC BAA-407 / DSM 14655 / LMG 21543 / TTB310)</name>
    <dbReference type="NCBI Taxonomy" id="365046"/>
    <lineage>
        <taxon>Bacteria</taxon>
        <taxon>Pseudomonadati</taxon>
        <taxon>Pseudomonadota</taxon>
        <taxon>Betaproteobacteria</taxon>
        <taxon>Burkholderiales</taxon>
        <taxon>Comamonadaceae</taxon>
        <taxon>Ramlibacter</taxon>
    </lineage>
</organism>
<sequence length="396" mass="42569">MKKPTTKLYATTILAAALSAAFLPGTDAHAQTKILINPGDQGEQSRYSVYLSWKSAIEQALRKEKLADMNILLSTDAGADLGATRSKIPDVFIAPAHVIGSAVRYGYTPVLGIDRPVQAVLVTSADGAVDSLKALKGKRLGLPLQDSLVTYLLRGELNAANTTLKSHFATLYETRYQDALLLCLQVRRCDAVAVERSVFDRWAANGEKIKILMETRTAPALSVAIKNGTRPGVEALRAALATGPGVTQAGAALVPMAASDFDYVSTLGYFTPRSLPGATLLDAQGVKQLMEAGAVFVDTRTEVEFKAGHIPGAKLVPYVEKSAKDADFKAADDQFDLAQLPNDRGTPLIFSCNGAECWKSFKASHAALKAGYTRVHWFRGGFPEWRSAGLKIDTMH</sequence>
<dbReference type="Pfam" id="PF00581">
    <property type="entry name" value="Rhodanese"/>
    <property type="match status" value="1"/>
</dbReference>
<dbReference type="PANTHER" id="PTHR44086:SF10">
    <property type="entry name" value="THIOSULFATE SULFURTRANSFERASE_RHODANESE-LIKE DOMAIN-CONTAINING PROTEIN 3"/>
    <property type="match status" value="1"/>
</dbReference>
<reference evidence="3 4" key="2">
    <citation type="journal article" date="2011" name="PLoS ONE">
        <title>The Cyst-Dividing Bacterium Ramlibacter tataouinensis TTB310 Genome Reveals a Well-Stocked Toolbox for Adaptation to a Desert Environment.</title>
        <authorList>
            <person name="De Luca G."/>
            <person name="Barakat M."/>
            <person name="Ortet P."/>
            <person name="Fochesato S."/>
            <person name="Jourlin-Castelli C."/>
            <person name="Ansaldi M."/>
            <person name="Py B."/>
            <person name="Fichant G."/>
            <person name="Coutinho P.M."/>
            <person name="Voulhoux R."/>
            <person name="Bastien O."/>
            <person name="Marechal E."/>
            <person name="Henrissat B."/>
            <person name="Quentin Y."/>
            <person name="Noirot P."/>
            <person name="Filloux A."/>
            <person name="Mejean V."/>
            <person name="Dubow M.S."/>
            <person name="Barras F."/>
            <person name="Barbe V."/>
            <person name="Weissenbach J."/>
            <person name="Mihalcescu I."/>
            <person name="Vermeglio A."/>
            <person name="Achouak W."/>
            <person name="Heulin T."/>
        </authorList>
    </citation>
    <scope>NUCLEOTIDE SEQUENCE [LARGE SCALE GENOMIC DNA]</scope>
    <source>
        <strain evidence="4">ATCC BAA-407 / DSM 14655 / LMG 21543 / TTB310</strain>
    </source>
</reference>
<dbReference type="SUPFAM" id="SSF53850">
    <property type="entry name" value="Periplasmic binding protein-like II"/>
    <property type="match status" value="1"/>
</dbReference>
<dbReference type="Gene3D" id="3.40.250.10">
    <property type="entry name" value="Rhodanese-like domain"/>
    <property type="match status" value="1"/>
</dbReference>
<name>F5Y4S9_RAMTT</name>
<dbReference type="PANTHER" id="PTHR44086">
    <property type="entry name" value="THIOSULFATE SULFURTRANSFERASE RDL2, MITOCHONDRIAL-RELATED"/>
    <property type="match status" value="1"/>
</dbReference>
<dbReference type="OrthoDB" id="9784513at2"/>
<dbReference type="AlphaFoldDB" id="F5Y4S9"/>
<dbReference type="RefSeq" id="WP_013900818.1">
    <property type="nucleotide sequence ID" value="NC_015677.1"/>
</dbReference>
<dbReference type="Proteomes" id="UP000008385">
    <property type="component" value="Chromosome"/>
</dbReference>
<keyword evidence="1" id="KW-0732">Signal</keyword>
<dbReference type="PROSITE" id="PS50206">
    <property type="entry name" value="RHODANESE_3"/>
    <property type="match status" value="1"/>
</dbReference>
<dbReference type="Gene3D" id="3.40.190.10">
    <property type="entry name" value="Periplasmic binding protein-like II"/>
    <property type="match status" value="2"/>
</dbReference>
<dbReference type="Pfam" id="PF12974">
    <property type="entry name" value="Phosphonate-bd"/>
    <property type="match status" value="1"/>
</dbReference>
<evidence type="ECO:0000313" key="4">
    <source>
        <dbReference type="Proteomes" id="UP000008385"/>
    </source>
</evidence>
<dbReference type="InterPro" id="IPR036873">
    <property type="entry name" value="Rhodanese-like_dom_sf"/>
</dbReference>
<dbReference type="SUPFAM" id="SSF52821">
    <property type="entry name" value="Rhodanese/Cell cycle control phosphatase"/>
    <property type="match status" value="1"/>
</dbReference>
<keyword evidence="4" id="KW-1185">Reference proteome</keyword>
<dbReference type="SMART" id="SM00450">
    <property type="entry name" value="RHOD"/>
    <property type="match status" value="1"/>
</dbReference>
<gene>
    <name evidence="3" type="ordered locus">Rta_14940</name>
</gene>
<feature type="signal peptide" evidence="1">
    <location>
        <begin position="1"/>
        <end position="30"/>
    </location>
</feature>
<dbReference type="InterPro" id="IPR001763">
    <property type="entry name" value="Rhodanese-like_dom"/>
</dbReference>
<dbReference type="eggNOG" id="COG3221">
    <property type="taxonomic scope" value="Bacteria"/>
</dbReference>
<accession>F5Y4S9</accession>
<protein>
    <recommendedName>
        <fullName evidence="2">Rhodanese domain-containing protein</fullName>
    </recommendedName>
</protein>
<dbReference type="KEGG" id="rta:Rta_14940"/>
<proteinExistence type="predicted"/>
<dbReference type="HOGENOM" id="CLU_731315_0_0_4"/>
<evidence type="ECO:0000313" key="3">
    <source>
        <dbReference type="EMBL" id="AEG92585.1"/>
    </source>
</evidence>
<dbReference type="PROSITE" id="PS00380">
    <property type="entry name" value="RHODANESE_1"/>
    <property type="match status" value="1"/>
</dbReference>
<dbReference type="EMBL" id="CP000245">
    <property type="protein sequence ID" value="AEG92585.1"/>
    <property type="molecule type" value="Genomic_DNA"/>
</dbReference>
<feature type="domain" description="Rhodanese" evidence="2">
    <location>
        <begin position="290"/>
        <end position="394"/>
    </location>
</feature>